<evidence type="ECO:0000313" key="2">
    <source>
        <dbReference type="EMBL" id="TAI46680.1"/>
    </source>
</evidence>
<dbReference type="EMBL" id="SGIU01000003">
    <property type="protein sequence ID" value="TAI46680.1"/>
    <property type="molecule type" value="Genomic_DNA"/>
</dbReference>
<keyword evidence="1" id="KW-0472">Membrane</keyword>
<dbReference type="AlphaFoldDB" id="A0A4V2HS72"/>
<reference evidence="2 3" key="1">
    <citation type="submission" date="2019-02" db="EMBL/GenBank/DDBJ databases">
        <title>Draft genome sequence of Muricauda sp. 176CP4-71.</title>
        <authorList>
            <person name="Park J.-S."/>
        </authorList>
    </citation>
    <scope>NUCLEOTIDE SEQUENCE [LARGE SCALE GENOMIC DNA]</scope>
    <source>
        <strain evidence="2 3">176CP4-71</strain>
    </source>
</reference>
<accession>A0A4V2HS72</accession>
<proteinExistence type="predicted"/>
<comment type="caution">
    <text evidence="2">The sequence shown here is derived from an EMBL/GenBank/DDBJ whole genome shotgun (WGS) entry which is preliminary data.</text>
</comment>
<sequence length="436" mass="49776">MTVTYLSKLKNPWALAKARNFLLFLFLIFSFESMASVILIPMDAEGQENHLKAYGITYWVLTKQQKVQWLLNYRGGSFLLPDGEVIRKECQIRGVSFEVLSDAQAEKVLDEISSPSRNQEAVILEKAPKIAVYSPKGNQPWDDAVTMVLTYAEIPYVTIYDEEVLDNKLALYDWLHLHHEDFTGQFGKFYGAYRAAPWYIESKKEAETLAQELGFSKVSEEKRAVALKIRNYVIGGGFMFAMCSATDSFDIALAAENVDICEPMFDGDPSDANYQGKLDYKNTFAFTNFILERNPLRYEFSSIDMTNKRRNVPRESDYFSLMEFSAKWDPVPTMLTQNHTTLVKGFMGQTTAFTRDQVKSTVMVLGENKLNGEARYLHGIKGKGFFTFYGGHDPEDYQHRVGDPKTELELHPTSPGYRLILNNVLFPAARKKKQKT</sequence>
<dbReference type="Proteomes" id="UP000291981">
    <property type="component" value="Unassembled WGS sequence"/>
</dbReference>
<name>A0A4V2HS72_9FLAO</name>
<protein>
    <submittedName>
        <fullName evidence="2">Asparagine synthetase B</fullName>
    </submittedName>
</protein>
<organism evidence="2 3">
    <name type="scientific">Flagellimonas allohymeniacidonis</name>
    <dbReference type="NCBI Taxonomy" id="2517819"/>
    <lineage>
        <taxon>Bacteria</taxon>
        <taxon>Pseudomonadati</taxon>
        <taxon>Bacteroidota</taxon>
        <taxon>Flavobacteriia</taxon>
        <taxon>Flavobacteriales</taxon>
        <taxon>Flavobacteriaceae</taxon>
        <taxon>Flagellimonas</taxon>
    </lineage>
</organism>
<evidence type="ECO:0000256" key="1">
    <source>
        <dbReference type="SAM" id="Phobius"/>
    </source>
</evidence>
<evidence type="ECO:0000313" key="3">
    <source>
        <dbReference type="Proteomes" id="UP000291981"/>
    </source>
</evidence>
<keyword evidence="1" id="KW-1133">Transmembrane helix</keyword>
<gene>
    <name evidence="2" type="ORF">EW142_16535</name>
</gene>
<keyword evidence="3" id="KW-1185">Reference proteome</keyword>
<feature type="transmembrane region" description="Helical" evidence="1">
    <location>
        <begin position="21"/>
        <end position="42"/>
    </location>
</feature>
<keyword evidence="1" id="KW-0812">Transmembrane</keyword>
<dbReference type="OrthoDB" id="617985at2"/>